<comment type="caution">
    <text evidence="4">The sequence shown here is derived from an EMBL/GenBank/DDBJ whole genome shotgun (WGS) entry which is preliminary data.</text>
</comment>
<proteinExistence type="predicted"/>
<dbReference type="EMBL" id="BMGR01000002">
    <property type="protein sequence ID" value="GGF92384.1"/>
    <property type="molecule type" value="Genomic_DNA"/>
</dbReference>
<evidence type="ECO:0000313" key="4">
    <source>
        <dbReference type="EMBL" id="GGF92384.1"/>
    </source>
</evidence>
<dbReference type="Gene3D" id="3.30.457.10">
    <property type="entry name" value="Copper amine oxidase-like, N-terminal domain"/>
    <property type="match status" value="1"/>
</dbReference>
<dbReference type="SUPFAM" id="SSF55383">
    <property type="entry name" value="Copper amine oxidase, domain N"/>
    <property type="match status" value="1"/>
</dbReference>
<feature type="signal peptide" evidence="2">
    <location>
        <begin position="1"/>
        <end position="29"/>
    </location>
</feature>
<sequence length="324" mass="34759">MKNYARLFVVVLAFLLSIPLTSLSAAAQAATVKAQSVAFQMVFDGKTVKLPEGQYVLVLKGTSYVPIRFVSYALQKNVIWDGKQSAVTVENPSAQQAVMLKEYLMNLTAKPGEIASKGGESVVLIPREATFIFDGEQKKLPEGQSGYILKGILYVPVRFMSESVGIQIGWDQENKRITAESPAYKELQNVQEPVETSEGTDSGSGAAGGGAVGAPGSPGPSSSSSYATITANAEARLAALKSSCESSLMNLALQYVDESDADKKQQLIAQGQAELTECTNRFNQILDEAEAELVSGGHSTAIIAEYRVEFERQLDLGRQILSSM</sequence>
<feature type="region of interest" description="Disordered" evidence="1">
    <location>
        <begin position="186"/>
        <end position="226"/>
    </location>
</feature>
<gene>
    <name evidence="4" type="ORF">GCM10010916_07210</name>
</gene>
<keyword evidence="2" id="KW-0732">Signal</keyword>
<organism evidence="4 5">
    <name type="scientific">Paenibacillus abyssi</name>
    <dbReference type="NCBI Taxonomy" id="1340531"/>
    <lineage>
        <taxon>Bacteria</taxon>
        <taxon>Bacillati</taxon>
        <taxon>Bacillota</taxon>
        <taxon>Bacilli</taxon>
        <taxon>Bacillales</taxon>
        <taxon>Paenibacillaceae</taxon>
        <taxon>Paenibacillus</taxon>
    </lineage>
</organism>
<dbReference type="InterPro" id="IPR012854">
    <property type="entry name" value="Cu_amine_oxidase-like_N"/>
</dbReference>
<feature type="domain" description="Copper amine oxidase-like N-terminal" evidence="3">
    <location>
        <begin position="43"/>
        <end position="177"/>
    </location>
</feature>
<dbReference type="RefSeq" id="WP_188529099.1">
    <property type="nucleotide sequence ID" value="NZ_BMGR01000002.1"/>
</dbReference>
<evidence type="ECO:0000256" key="2">
    <source>
        <dbReference type="SAM" id="SignalP"/>
    </source>
</evidence>
<protein>
    <recommendedName>
        <fullName evidence="3">Copper amine oxidase-like N-terminal domain-containing protein</fullName>
    </recommendedName>
</protein>
<evidence type="ECO:0000313" key="5">
    <source>
        <dbReference type="Proteomes" id="UP000644756"/>
    </source>
</evidence>
<dbReference type="AlphaFoldDB" id="A0A917CNX7"/>
<reference evidence="4" key="2">
    <citation type="submission" date="2020-09" db="EMBL/GenBank/DDBJ databases">
        <authorList>
            <person name="Sun Q."/>
            <person name="Zhou Y."/>
        </authorList>
    </citation>
    <scope>NUCLEOTIDE SEQUENCE</scope>
    <source>
        <strain evidence="4">CGMCC 1.12987</strain>
    </source>
</reference>
<dbReference type="Pfam" id="PF07833">
    <property type="entry name" value="Cu_amine_oxidN1"/>
    <property type="match status" value="1"/>
</dbReference>
<reference evidence="4" key="1">
    <citation type="journal article" date="2014" name="Int. J. Syst. Evol. Microbiol.">
        <title>Complete genome sequence of Corynebacterium casei LMG S-19264T (=DSM 44701T), isolated from a smear-ripened cheese.</title>
        <authorList>
            <consortium name="US DOE Joint Genome Institute (JGI-PGF)"/>
            <person name="Walter F."/>
            <person name="Albersmeier A."/>
            <person name="Kalinowski J."/>
            <person name="Ruckert C."/>
        </authorList>
    </citation>
    <scope>NUCLEOTIDE SEQUENCE</scope>
    <source>
        <strain evidence="4">CGMCC 1.12987</strain>
    </source>
</reference>
<dbReference type="Proteomes" id="UP000644756">
    <property type="component" value="Unassembled WGS sequence"/>
</dbReference>
<evidence type="ECO:0000256" key="1">
    <source>
        <dbReference type="SAM" id="MobiDB-lite"/>
    </source>
</evidence>
<name>A0A917CNX7_9BACL</name>
<dbReference type="InterPro" id="IPR036582">
    <property type="entry name" value="Mao_N_sf"/>
</dbReference>
<accession>A0A917CNX7</accession>
<evidence type="ECO:0000259" key="3">
    <source>
        <dbReference type="Pfam" id="PF07833"/>
    </source>
</evidence>
<feature type="chain" id="PRO_5039723495" description="Copper amine oxidase-like N-terminal domain-containing protein" evidence="2">
    <location>
        <begin position="30"/>
        <end position="324"/>
    </location>
</feature>
<keyword evidence="5" id="KW-1185">Reference proteome</keyword>